<reference evidence="1" key="1">
    <citation type="submission" date="2020-12" db="EMBL/GenBank/DDBJ databases">
        <title>Methylobrevis albus sp. nov., isolated from fresh water lack sediment.</title>
        <authorList>
            <person name="Zou Q."/>
        </authorList>
    </citation>
    <scope>NUCLEOTIDE SEQUENCE</scope>
    <source>
        <strain evidence="1">L22</strain>
    </source>
</reference>
<name>A0A931I401_9HYPH</name>
<dbReference type="AlphaFoldDB" id="A0A931I401"/>
<proteinExistence type="predicted"/>
<sequence>MTVFPFWPTEIKFPGSDYNRQTIAPLTNWASPTINYTSYQGDPRIEERVVADVASFGRQLGIISEAVLELADGDTSGKAVDRLREIVARIDTIKQQNSRVLEERAEEAFAAFLRADPAAAAELLEMMQQKLKDAAKPEV</sequence>
<dbReference type="RefSeq" id="WP_197311969.1">
    <property type="nucleotide sequence ID" value="NZ_JADZLT010000052.1"/>
</dbReference>
<dbReference type="EMBL" id="JADZLT010000052">
    <property type="protein sequence ID" value="MBH0238878.1"/>
    <property type="molecule type" value="Genomic_DNA"/>
</dbReference>
<organism evidence="1 2">
    <name type="scientific">Methylobrevis albus</name>
    <dbReference type="NCBI Taxonomy" id="2793297"/>
    <lineage>
        <taxon>Bacteria</taxon>
        <taxon>Pseudomonadati</taxon>
        <taxon>Pseudomonadota</taxon>
        <taxon>Alphaproteobacteria</taxon>
        <taxon>Hyphomicrobiales</taxon>
        <taxon>Pleomorphomonadaceae</taxon>
        <taxon>Methylobrevis</taxon>
    </lineage>
</organism>
<evidence type="ECO:0000313" key="2">
    <source>
        <dbReference type="Proteomes" id="UP000631694"/>
    </source>
</evidence>
<protein>
    <submittedName>
        <fullName evidence="1">Uncharacterized protein</fullName>
    </submittedName>
</protein>
<accession>A0A931I401</accession>
<keyword evidence="2" id="KW-1185">Reference proteome</keyword>
<comment type="caution">
    <text evidence="1">The sequence shown here is derived from an EMBL/GenBank/DDBJ whole genome shotgun (WGS) entry which is preliminary data.</text>
</comment>
<evidence type="ECO:0000313" key="1">
    <source>
        <dbReference type="EMBL" id="MBH0238878.1"/>
    </source>
</evidence>
<dbReference type="Proteomes" id="UP000631694">
    <property type="component" value="Unassembled WGS sequence"/>
</dbReference>
<gene>
    <name evidence="1" type="ORF">I5731_13665</name>
</gene>